<evidence type="ECO:0000313" key="2">
    <source>
        <dbReference type="Proteomes" id="UP000041770"/>
    </source>
</evidence>
<sequence>MRLSSTRAFQPFLSMPKRLAIKALSCKRPSTVIHKPWPSLKRYALMAH</sequence>
<organism evidence="1 2">
    <name type="scientific">Vibrio cholerae</name>
    <dbReference type="NCBI Taxonomy" id="666"/>
    <lineage>
        <taxon>Bacteria</taxon>
        <taxon>Pseudomonadati</taxon>
        <taxon>Pseudomonadota</taxon>
        <taxon>Gammaproteobacteria</taxon>
        <taxon>Vibrionales</taxon>
        <taxon>Vibrionaceae</taxon>
        <taxon>Vibrio</taxon>
    </lineage>
</organism>
<dbReference type="EMBL" id="CWQY01000011">
    <property type="protein sequence ID" value="CSC68031.1"/>
    <property type="molecule type" value="Genomic_DNA"/>
</dbReference>
<gene>
    <name evidence="1" type="ORF">ERS013200_02004</name>
</gene>
<protein>
    <submittedName>
        <fullName evidence="1">Uncharacterized protein</fullName>
    </submittedName>
</protein>
<reference evidence="1 2" key="1">
    <citation type="submission" date="2015-07" db="EMBL/GenBank/DDBJ databases">
        <authorList>
            <consortium name="Pathogen Informatics"/>
        </authorList>
    </citation>
    <scope>NUCLEOTIDE SEQUENCE [LARGE SCALE GENOMIC DNA]</scope>
    <source>
        <strain evidence="1 2">A316</strain>
    </source>
</reference>
<accession>A0A655ZH51</accession>
<evidence type="ECO:0000313" key="1">
    <source>
        <dbReference type="EMBL" id="CSC68031.1"/>
    </source>
</evidence>
<dbReference type="Proteomes" id="UP000041770">
    <property type="component" value="Unassembled WGS sequence"/>
</dbReference>
<proteinExistence type="predicted"/>
<name>A0A655ZH51_VIBCL</name>
<dbReference type="AlphaFoldDB" id="A0A655ZH51"/>